<dbReference type="EMBL" id="CP068393">
    <property type="protein sequence ID" value="QUC66121.1"/>
    <property type="molecule type" value="Genomic_DNA"/>
</dbReference>
<dbReference type="EC" id="3.4.21.89" evidence="1"/>
<keyword evidence="1" id="KW-0378">Hydrolase</keyword>
<name>A0AC61N3T7_9FIRM</name>
<gene>
    <name evidence="1" type="primary">lepB</name>
    <name evidence="1" type="ORF">JYE49_09595</name>
</gene>
<reference evidence="1" key="1">
    <citation type="submission" date="2021-01" db="EMBL/GenBank/DDBJ databases">
        <title>Complete genome sequence of Clostridiales bacterium R-7.</title>
        <authorList>
            <person name="Mahoney-Kurpe S.C."/>
            <person name="Palevich N."/>
            <person name="Koike S."/>
            <person name="Moon C.D."/>
            <person name="Attwood G.T."/>
        </authorList>
    </citation>
    <scope>NUCLEOTIDE SEQUENCE</scope>
    <source>
        <strain evidence="1">R-7</strain>
    </source>
</reference>
<keyword evidence="2" id="KW-1185">Reference proteome</keyword>
<sequence length="510" mass="58542">MKRKSFFLSVSLILILCITAAYAEEWICSNCGKPNTANFCTNCGQEHDVWICPGCGEKNDDSFCGNCGTPKPIDLSFLYGTWKYDYEDYDSYVVFHEDNTMLVSNTHGGVGQGTYTATANQITMSVDTDDETTTQYKYIDDKIYLDNKPVPLIRSKEAARFCVCLDTETMDDTFPVDTELFFECKDFSELQRFDIVAVYYPVHRKNIHVDRIVGFPGDTIVLQDGYLFVNDEKYDEPYINNEYRTGESNQFGPYTVPEGQFFVLDDHRNKAYDSRNIGALDAGMFVGAMIPNPDLDIFTGQITGFHWDRTIDVEKSTDTPGSGWVLPDGATLTDQREEIYSYDSVFDHYEEAEVQRSTQVFDHNEIYYTYEDNSNGTFTEVPHERPVYTTEYYTETVQQPVYVEVPHYETKYYYTTKSWQYARQITSSGDDQNPYWPTDPISSDERQGKQSQINTLTVSDGDITRTYRVDESYWTSVNLGDTVYITFQRNIAETYISDSIGNYLAPASLQ</sequence>
<organism evidence="1 2">
    <name type="scientific">Aristaeella hokkaidonensis</name>
    <dbReference type="NCBI Taxonomy" id="3046382"/>
    <lineage>
        <taxon>Bacteria</taxon>
        <taxon>Bacillati</taxon>
        <taxon>Bacillota</taxon>
        <taxon>Clostridia</taxon>
        <taxon>Eubacteriales</taxon>
        <taxon>Aristaeellaceae</taxon>
        <taxon>Aristaeella</taxon>
    </lineage>
</organism>
<accession>A0AC61N3T7</accession>
<evidence type="ECO:0000313" key="2">
    <source>
        <dbReference type="Proteomes" id="UP000682782"/>
    </source>
</evidence>
<dbReference type="Proteomes" id="UP000682782">
    <property type="component" value="Chromosome"/>
</dbReference>
<evidence type="ECO:0000313" key="1">
    <source>
        <dbReference type="EMBL" id="QUC66121.1"/>
    </source>
</evidence>
<protein>
    <submittedName>
        <fullName evidence="1">Signal peptidase I</fullName>
        <ecNumber evidence="1">3.4.21.89</ecNumber>
    </submittedName>
</protein>
<proteinExistence type="predicted"/>